<dbReference type="InterPro" id="IPR001578">
    <property type="entry name" value="Peptidase_C12_UCH"/>
</dbReference>
<dbReference type="GO" id="GO:0016579">
    <property type="term" value="P:protein deubiquitination"/>
    <property type="evidence" value="ECO:0007669"/>
    <property type="project" value="TreeGrafter"/>
</dbReference>
<protein>
    <recommendedName>
        <fullName evidence="8">Ubiquitin carboxyl-terminal hydrolase</fullName>
        <ecNumber evidence="8">3.4.19.12</ecNumber>
    </recommendedName>
</protein>
<comment type="similarity">
    <text evidence="2 7 8">Belongs to the peptidase C12 family.</text>
</comment>
<feature type="site" description="Transition state stabilizer" evidence="7">
    <location>
        <position position="81"/>
    </location>
</feature>
<dbReference type="PANTHER" id="PTHR10589:SF16">
    <property type="entry name" value="UBIQUITIN CARBOXYL-TERMINAL HYDROLASE ISOZYME L5"/>
    <property type="match status" value="1"/>
</dbReference>
<dbReference type="Pfam" id="PF01088">
    <property type="entry name" value="Peptidase_C12"/>
    <property type="match status" value="1"/>
</dbReference>
<feature type="active site" description="Proton donor" evidence="7">
    <location>
        <position position="163"/>
    </location>
</feature>
<dbReference type="SUPFAM" id="SSF54001">
    <property type="entry name" value="Cysteine proteinases"/>
    <property type="match status" value="1"/>
</dbReference>
<keyword evidence="10" id="KW-1185">Reference proteome</keyword>
<dbReference type="WBParaSite" id="nRc.2.0.1.t43103-RA">
    <property type="protein sequence ID" value="nRc.2.0.1.t43103-RA"/>
    <property type="gene ID" value="nRc.2.0.1.g43103"/>
</dbReference>
<evidence type="ECO:0000256" key="5">
    <source>
        <dbReference type="ARBA" id="ARBA00022801"/>
    </source>
</evidence>
<feature type="site" description="Important for enzyme activity" evidence="7">
    <location>
        <position position="178"/>
    </location>
</feature>
<organism evidence="10 11">
    <name type="scientific">Romanomermis culicivorax</name>
    <name type="common">Nematode worm</name>
    <dbReference type="NCBI Taxonomy" id="13658"/>
    <lineage>
        <taxon>Eukaryota</taxon>
        <taxon>Metazoa</taxon>
        <taxon>Ecdysozoa</taxon>
        <taxon>Nematoda</taxon>
        <taxon>Enoplea</taxon>
        <taxon>Dorylaimia</taxon>
        <taxon>Mermithida</taxon>
        <taxon>Mermithoidea</taxon>
        <taxon>Mermithidae</taxon>
        <taxon>Romanomermis</taxon>
    </lineage>
</organism>
<evidence type="ECO:0000313" key="10">
    <source>
        <dbReference type="Proteomes" id="UP000887565"/>
    </source>
</evidence>
<dbReference type="AlphaFoldDB" id="A0A915L016"/>
<keyword evidence="6 7" id="KW-0788">Thiol protease</keyword>
<keyword evidence="4 7" id="KW-0833">Ubl conjugation pathway</keyword>
<dbReference type="FunFam" id="3.40.532.10:FF:000009">
    <property type="entry name" value="Ubiquitin carboxyl-terminal hydrolase"/>
    <property type="match status" value="1"/>
</dbReference>
<evidence type="ECO:0000313" key="11">
    <source>
        <dbReference type="WBParaSite" id="nRc.2.0.1.t43103-RA"/>
    </source>
</evidence>
<reference evidence="11" key="1">
    <citation type="submission" date="2022-11" db="UniProtKB">
        <authorList>
            <consortium name="WormBaseParasite"/>
        </authorList>
    </citation>
    <scope>IDENTIFICATION</scope>
</reference>
<evidence type="ECO:0000256" key="3">
    <source>
        <dbReference type="ARBA" id="ARBA00022670"/>
    </source>
</evidence>
<name>A0A915L016_ROMCU</name>
<proteinExistence type="inferred from homology"/>
<dbReference type="InterPro" id="IPR038765">
    <property type="entry name" value="Papain-like_cys_pep_sf"/>
</dbReference>
<sequence length="345" mass="39093">MAAAGNWCLIESDPGVFTELIRQFGCSGVQVEELYSLEPSCFQELKPIHGLIFLFKCLAGEEPSSNVVNDSRLQEIYFAQQVIQNACASQAIINLLLNCEHPEVKLGPVLSEFKSFTANFDPSSRGLALSNAEKIRKVHNSFSRQQIFEIEDVKIPEKEDNFHFIAYVPVKGYVYELDGLQNGPIDLGKISDGADWIEVVRPEIEKRIQRYIAGEIHFNLMAVISDRKQKYKARLAEISSMNNNEQYAAEVCHLEALINEEETKDKQHKLLECKDFNIIGKGCGRKEKEKSGKEDVAIETAVMAERFELLAIGLFRSVEKDNMIGFRKSVLVEKDDWDRMDDFAG</sequence>
<dbReference type="InterPro" id="IPR036959">
    <property type="entry name" value="Peptidase_C12_UCH_sf"/>
</dbReference>
<dbReference type="OMA" id="XAKEKQN"/>
<dbReference type="CDD" id="cd09617">
    <property type="entry name" value="Peptidase_C12_UCH37_BAP1"/>
    <property type="match status" value="1"/>
</dbReference>
<dbReference type="GO" id="GO:0004843">
    <property type="term" value="F:cysteine-type deubiquitinase activity"/>
    <property type="evidence" value="ECO:0007669"/>
    <property type="project" value="UniProtKB-UniRule"/>
</dbReference>
<dbReference type="PRINTS" id="PR00707">
    <property type="entry name" value="UBCTHYDRLASE"/>
</dbReference>
<evidence type="ECO:0000259" key="9">
    <source>
        <dbReference type="PROSITE" id="PS52048"/>
    </source>
</evidence>
<feature type="domain" description="UCH catalytic" evidence="9">
    <location>
        <begin position="6"/>
        <end position="225"/>
    </location>
</feature>
<dbReference type="GO" id="GO:0005737">
    <property type="term" value="C:cytoplasm"/>
    <property type="evidence" value="ECO:0007669"/>
    <property type="project" value="TreeGrafter"/>
</dbReference>
<dbReference type="PROSITE" id="PS52048">
    <property type="entry name" value="UCH_DOMAIN"/>
    <property type="match status" value="1"/>
</dbReference>
<evidence type="ECO:0000256" key="7">
    <source>
        <dbReference type="PROSITE-ProRule" id="PRU01393"/>
    </source>
</evidence>
<evidence type="ECO:0000256" key="6">
    <source>
        <dbReference type="ARBA" id="ARBA00022807"/>
    </source>
</evidence>
<keyword evidence="3 7" id="KW-0645">Protease</keyword>
<accession>A0A915L016</accession>
<dbReference type="Proteomes" id="UP000887565">
    <property type="component" value="Unplaced"/>
</dbReference>
<evidence type="ECO:0000256" key="8">
    <source>
        <dbReference type="RuleBase" id="RU361215"/>
    </source>
</evidence>
<dbReference type="EC" id="3.4.19.12" evidence="8"/>
<dbReference type="PANTHER" id="PTHR10589">
    <property type="entry name" value="UBIQUITIN CARBOXYL-TERMINAL HYDROLASE"/>
    <property type="match status" value="1"/>
</dbReference>
<keyword evidence="5 7" id="KW-0378">Hydrolase</keyword>
<evidence type="ECO:0000256" key="2">
    <source>
        <dbReference type="ARBA" id="ARBA00009326"/>
    </source>
</evidence>
<feature type="active site" description="Nucleophile" evidence="7">
    <location>
        <position position="87"/>
    </location>
</feature>
<dbReference type="Gene3D" id="3.40.532.10">
    <property type="entry name" value="Peptidase C12, ubiquitin carboxyl-terminal hydrolase"/>
    <property type="match status" value="1"/>
</dbReference>
<evidence type="ECO:0000256" key="4">
    <source>
        <dbReference type="ARBA" id="ARBA00022786"/>
    </source>
</evidence>
<evidence type="ECO:0000256" key="1">
    <source>
        <dbReference type="ARBA" id="ARBA00000707"/>
    </source>
</evidence>
<comment type="catalytic activity">
    <reaction evidence="1 7 8">
        <text>Thiol-dependent hydrolysis of ester, thioester, amide, peptide and isopeptide bonds formed by the C-terminal Gly of ubiquitin (a 76-residue protein attached to proteins as an intracellular targeting signal).</text>
        <dbReference type="EC" id="3.4.19.12"/>
    </reaction>
</comment>
<dbReference type="GO" id="GO:0006511">
    <property type="term" value="P:ubiquitin-dependent protein catabolic process"/>
    <property type="evidence" value="ECO:0007669"/>
    <property type="project" value="UniProtKB-UniRule"/>
</dbReference>